<dbReference type="EMBL" id="JARBHB010000008">
    <property type="protein sequence ID" value="KAJ8877061.1"/>
    <property type="molecule type" value="Genomic_DNA"/>
</dbReference>
<name>A0ABQ9GYF8_9NEOP</name>
<gene>
    <name evidence="1" type="ORF">PR048_021513</name>
</gene>
<reference evidence="1 2" key="1">
    <citation type="submission" date="2023-02" db="EMBL/GenBank/DDBJ databases">
        <title>LHISI_Scaffold_Assembly.</title>
        <authorList>
            <person name="Stuart O.P."/>
            <person name="Cleave R."/>
            <person name="Magrath M.J.L."/>
            <person name="Mikheyev A.S."/>
        </authorList>
    </citation>
    <scope>NUCLEOTIDE SEQUENCE [LARGE SCALE GENOMIC DNA]</scope>
    <source>
        <strain evidence="1">Daus_M_001</strain>
        <tissue evidence="1">Leg muscle</tissue>
    </source>
</reference>
<evidence type="ECO:0008006" key="3">
    <source>
        <dbReference type="Google" id="ProtNLM"/>
    </source>
</evidence>
<proteinExistence type="predicted"/>
<protein>
    <recommendedName>
        <fullName evidence="3">Reverse transcriptase</fullName>
    </recommendedName>
</protein>
<sequence>MCAKRKVDPVRTVAGTPLRDPVSIAAAFLDHDSRLYSEQTIDNAAGAPFVRNITNRLSEDSSDLPRCEITDEEVALIVQHTPKQKLPGIDGIPYEFYQHYWSVVQAEFCNMLRTVINRNALYRSQTEAFTRAATAQINSAKTKLLDLEPEPHALRQVSPYVKTDELRTLGIKFMQHSEQLIKCNWDSMVHKVRGSLLTARLRNINIIQGAYIVNTYLLSQLWYVAHLFPMPKATEAQIRLYIGWFMWRRYQFRANREQLLLPADRGGLGLVDLKLKARALFEKTIIQQFTSENGEVTALHHAVWTYDHILPRHYLQALQGVKQTLIELPAGVSVTTSLLYKQHRRTVNVVPRVQLKWANLHWDTIWKNTADVELPTALRASAHSFVKDLTPAKNRCKRIFLDADDRCVICDHRDTALHRVTSCIYSRPLWTWGRRRIARRLDVAADDIREKTLCFLDLTAFATVKRRAVVWLLMNLIDFTVNTPTISHLREFVDRLHRAGG</sequence>
<keyword evidence="2" id="KW-1185">Reference proteome</keyword>
<accession>A0ABQ9GYF8</accession>
<evidence type="ECO:0000313" key="2">
    <source>
        <dbReference type="Proteomes" id="UP001159363"/>
    </source>
</evidence>
<organism evidence="1 2">
    <name type="scientific">Dryococelus australis</name>
    <dbReference type="NCBI Taxonomy" id="614101"/>
    <lineage>
        <taxon>Eukaryota</taxon>
        <taxon>Metazoa</taxon>
        <taxon>Ecdysozoa</taxon>
        <taxon>Arthropoda</taxon>
        <taxon>Hexapoda</taxon>
        <taxon>Insecta</taxon>
        <taxon>Pterygota</taxon>
        <taxon>Neoptera</taxon>
        <taxon>Polyneoptera</taxon>
        <taxon>Phasmatodea</taxon>
        <taxon>Verophasmatodea</taxon>
        <taxon>Anareolatae</taxon>
        <taxon>Phasmatidae</taxon>
        <taxon>Eurycanthinae</taxon>
        <taxon>Dryococelus</taxon>
    </lineage>
</organism>
<evidence type="ECO:0000313" key="1">
    <source>
        <dbReference type="EMBL" id="KAJ8877061.1"/>
    </source>
</evidence>
<comment type="caution">
    <text evidence="1">The sequence shown here is derived from an EMBL/GenBank/DDBJ whole genome shotgun (WGS) entry which is preliminary data.</text>
</comment>
<dbReference type="Proteomes" id="UP001159363">
    <property type="component" value="Chromosome 7"/>
</dbReference>